<gene>
    <name evidence="2" type="primary">dtd</name>
    <name evidence="3" type="ORF">E5987_02800</name>
</gene>
<comment type="subunit">
    <text evidence="2">Homodimer.</text>
</comment>
<feature type="short sequence motif" description="Gly-cisPro motif, important for rejection of L-amino acids" evidence="2">
    <location>
        <begin position="137"/>
        <end position="138"/>
    </location>
</feature>
<dbReference type="GO" id="GO:0051500">
    <property type="term" value="F:D-tyrosyl-tRNA(Tyr) deacylase activity"/>
    <property type="evidence" value="ECO:0007669"/>
    <property type="project" value="TreeGrafter"/>
</dbReference>
<sequence>MIALIQRVSKASLTADGVFRGRIDQGLVALACAERDDSEKDADALAERVLNYRVFSDENGKMNLSLRDIKGQIMAVSQFTLAADTNSGNRPSFTPAAEPKLGEKLYERFVKKLEAEGFSPVTGVFGAHMAVELVNDGPVTFWLRYPKKR</sequence>
<dbReference type="NCBIfam" id="TIGR00256">
    <property type="entry name" value="D-aminoacyl-tRNA deacylase"/>
    <property type="match status" value="1"/>
</dbReference>
<comment type="catalytic activity">
    <reaction evidence="2">
        <text>glycyl-tRNA(Ala) + H2O = tRNA(Ala) + glycine + H(+)</text>
        <dbReference type="Rhea" id="RHEA:53744"/>
        <dbReference type="Rhea" id="RHEA-COMP:9657"/>
        <dbReference type="Rhea" id="RHEA-COMP:13640"/>
        <dbReference type="ChEBI" id="CHEBI:15377"/>
        <dbReference type="ChEBI" id="CHEBI:15378"/>
        <dbReference type="ChEBI" id="CHEBI:57305"/>
        <dbReference type="ChEBI" id="CHEBI:78442"/>
        <dbReference type="ChEBI" id="CHEBI:78522"/>
    </reaction>
</comment>
<name>A0A6L6YEL8_9BURK</name>
<reference evidence="3 4" key="1">
    <citation type="submission" date="2019-12" db="EMBL/GenBank/DDBJ databases">
        <title>Microbes associate with the intestines of laboratory mice.</title>
        <authorList>
            <person name="Navarre W."/>
            <person name="Wong E."/>
        </authorList>
    </citation>
    <scope>NUCLEOTIDE SEQUENCE [LARGE SCALE GENOMIC DNA]</scope>
    <source>
        <strain evidence="3 4">NM82_D38</strain>
    </source>
</reference>
<dbReference type="EC" id="3.1.1.-" evidence="2"/>
<dbReference type="EC" id="3.1.1.96" evidence="2"/>
<comment type="catalytic activity">
    <reaction evidence="2">
        <text>a D-aminoacyl-tRNA + H2O = a tRNA + a D-alpha-amino acid + H(+)</text>
        <dbReference type="Rhea" id="RHEA:13953"/>
        <dbReference type="Rhea" id="RHEA-COMP:10123"/>
        <dbReference type="Rhea" id="RHEA-COMP:10124"/>
        <dbReference type="ChEBI" id="CHEBI:15377"/>
        <dbReference type="ChEBI" id="CHEBI:15378"/>
        <dbReference type="ChEBI" id="CHEBI:59871"/>
        <dbReference type="ChEBI" id="CHEBI:78442"/>
        <dbReference type="ChEBI" id="CHEBI:79333"/>
        <dbReference type="EC" id="3.1.1.96"/>
    </reaction>
</comment>
<organism evidence="3 4">
    <name type="scientific">Parasutterella muris</name>
    <dbReference type="NCBI Taxonomy" id="2565572"/>
    <lineage>
        <taxon>Bacteria</taxon>
        <taxon>Pseudomonadati</taxon>
        <taxon>Pseudomonadota</taxon>
        <taxon>Betaproteobacteria</taxon>
        <taxon>Burkholderiales</taxon>
        <taxon>Sutterellaceae</taxon>
        <taxon>Parasutterella</taxon>
    </lineage>
</organism>
<dbReference type="Gene3D" id="3.50.80.10">
    <property type="entry name" value="D-tyrosyl-tRNA(Tyr) deacylase"/>
    <property type="match status" value="1"/>
</dbReference>
<keyword evidence="2" id="KW-0694">RNA-binding</keyword>
<dbReference type="OrthoDB" id="9801395at2"/>
<dbReference type="InterPro" id="IPR023509">
    <property type="entry name" value="DTD-like_sf"/>
</dbReference>
<dbReference type="PANTHER" id="PTHR10472">
    <property type="entry name" value="D-TYROSYL-TRNA TYR DEACYLASE"/>
    <property type="match status" value="1"/>
</dbReference>
<comment type="function">
    <text evidence="2">An aminoacyl-tRNA editing enzyme that deacylates mischarged D-aminoacyl-tRNAs. Also deacylates mischarged glycyl-tRNA(Ala), protecting cells against glycine mischarging by AlaRS. Acts via tRNA-based rather than protein-based catalysis; rejects L-amino acids rather than detecting D-amino acids in the active site. By recycling D-aminoacyl-tRNA to D-amino acids and free tRNA molecules, this enzyme counteracts the toxicity associated with the formation of D-aminoacyl-tRNA entities in vivo and helps enforce protein L-homochirality.</text>
</comment>
<dbReference type="GO" id="GO:0005737">
    <property type="term" value="C:cytoplasm"/>
    <property type="evidence" value="ECO:0007669"/>
    <property type="project" value="UniProtKB-SubCell"/>
</dbReference>
<dbReference type="Proteomes" id="UP000472580">
    <property type="component" value="Unassembled WGS sequence"/>
</dbReference>
<comment type="caution">
    <text evidence="3">The sequence shown here is derived from an EMBL/GenBank/DDBJ whole genome shotgun (WGS) entry which is preliminary data.</text>
</comment>
<dbReference type="RefSeq" id="WP_160334570.1">
    <property type="nucleotide sequence ID" value="NZ_CALPCR010000008.1"/>
</dbReference>
<dbReference type="FunFam" id="3.50.80.10:FF:000001">
    <property type="entry name" value="D-aminoacyl-tRNA deacylase"/>
    <property type="match status" value="1"/>
</dbReference>
<dbReference type="PANTHER" id="PTHR10472:SF5">
    <property type="entry name" value="D-AMINOACYL-TRNA DEACYLASE 1"/>
    <property type="match status" value="1"/>
</dbReference>
<evidence type="ECO:0000256" key="2">
    <source>
        <dbReference type="HAMAP-Rule" id="MF_00518"/>
    </source>
</evidence>
<dbReference type="SUPFAM" id="SSF69500">
    <property type="entry name" value="DTD-like"/>
    <property type="match status" value="1"/>
</dbReference>
<dbReference type="HAMAP" id="MF_00518">
    <property type="entry name" value="Deacylase_Dtd"/>
    <property type="match status" value="1"/>
</dbReference>
<keyword evidence="4" id="KW-1185">Reference proteome</keyword>
<keyword evidence="2 3" id="KW-0378">Hydrolase</keyword>
<dbReference type="GO" id="GO:0019478">
    <property type="term" value="P:D-amino acid catabolic process"/>
    <property type="evidence" value="ECO:0007669"/>
    <property type="project" value="UniProtKB-UniRule"/>
</dbReference>
<dbReference type="GO" id="GO:0000049">
    <property type="term" value="F:tRNA binding"/>
    <property type="evidence" value="ECO:0007669"/>
    <property type="project" value="UniProtKB-UniRule"/>
</dbReference>
<dbReference type="AlphaFoldDB" id="A0A6L6YEL8"/>
<comment type="subcellular location">
    <subcellularLocation>
        <location evidence="2">Cytoplasm</location>
    </subcellularLocation>
</comment>
<evidence type="ECO:0000256" key="1">
    <source>
        <dbReference type="ARBA" id="ARBA00009673"/>
    </source>
</evidence>
<protein>
    <recommendedName>
        <fullName evidence="2">D-aminoacyl-tRNA deacylase</fullName>
        <shortName evidence="2">DTD</shortName>
        <ecNumber evidence="2">3.1.1.96</ecNumber>
    </recommendedName>
    <alternativeName>
        <fullName evidence="2">Gly-tRNA(Ala) deacylase</fullName>
        <ecNumber evidence="2">3.1.1.-</ecNumber>
    </alternativeName>
</protein>
<keyword evidence="2" id="KW-0820">tRNA-binding</keyword>
<keyword evidence="2" id="KW-0963">Cytoplasm</keyword>
<dbReference type="Pfam" id="PF02580">
    <property type="entry name" value="Tyr_Deacylase"/>
    <property type="match status" value="1"/>
</dbReference>
<comment type="domain">
    <text evidence="2">A Gly-cisPro motif from one monomer fits into the active site of the other monomer to allow specific chiral rejection of L-amino acids.</text>
</comment>
<accession>A0A6L6YEL8</accession>
<proteinExistence type="inferred from homology"/>
<dbReference type="InterPro" id="IPR003732">
    <property type="entry name" value="Daa-tRNA_deacyls_DTD"/>
</dbReference>
<evidence type="ECO:0000313" key="4">
    <source>
        <dbReference type="Proteomes" id="UP000472580"/>
    </source>
</evidence>
<comment type="similarity">
    <text evidence="1 2">Belongs to the DTD family.</text>
</comment>
<dbReference type="GO" id="GO:0043908">
    <property type="term" value="F:Ser(Gly)-tRNA(Ala) hydrolase activity"/>
    <property type="evidence" value="ECO:0007669"/>
    <property type="project" value="UniProtKB-UniRule"/>
</dbReference>
<dbReference type="EMBL" id="WSRP01000006">
    <property type="protein sequence ID" value="MVX56135.1"/>
    <property type="molecule type" value="Genomic_DNA"/>
</dbReference>
<dbReference type="GO" id="GO:0106026">
    <property type="term" value="F:Gly-tRNA(Ala) deacylase activity"/>
    <property type="evidence" value="ECO:0007669"/>
    <property type="project" value="UniProtKB-UniRule"/>
</dbReference>
<evidence type="ECO:0000313" key="3">
    <source>
        <dbReference type="EMBL" id="MVX56135.1"/>
    </source>
</evidence>